<reference evidence="1" key="1">
    <citation type="journal article" date="2015" name="Nature">
        <title>Complex archaea that bridge the gap between prokaryotes and eukaryotes.</title>
        <authorList>
            <person name="Spang A."/>
            <person name="Saw J.H."/>
            <person name="Jorgensen S.L."/>
            <person name="Zaremba-Niedzwiedzka K."/>
            <person name="Martijn J."/>
            <person name="Lind A.E."/>
            <person name="van Eijk R."/>
            <person name="Schleper C."/>
            <person name="Guy L."/>
            <person name="Ettema T.J."/>
        </authorList>
    </citation>
    <scope>NUCLEOTIDE SEQUENCE</scope>
</reference>
<evidence type="ECO:0000313" key="1">
    <source>
        <dbReference type="EMBL" id="KKL95103.1"/>
    </source>
</evidence>
<protein>
    <submittedName>
        <fullName evidence="1">Uncharacterized protein</fullName>
    </submittedName>
</protein>
<dbReference type="AlphaFoldDB" id="A0A0F9G8Q3"/>
<organism evidence="1">
    <name type="scientific">marine sediment metagenome</name>
    <dbReference type="NCBI Taxonomy" id="412755"/>
    <lineage>
        <taxon>unclassified sequences</taxon>
        <taxon>metagenomes</taxon>
        <taxon>ecological metagenomes</taxon>
    </lineage>
</organism>
<gene>
    <name evidence="1" type="ORF">LCGC14_1857980</name>
</gene>
<accession>A0A0F9G8Q3</accession>
<sequence length="167" mass="19664">MGRTISDIPKSWIQAPKGKNWLIDPSVKLVPFISKMRAKEIYLSKDLNIRLTLFKTKILENWDTVECKDFSEENWKRTSNLIEKVLKNLWSIDIKIFIPLILPHYDSSFDIHWEDEEFHLTVNIPTDLNQLVDLYGKKNGSPEDELEVLIHYDLVEAVLISWLKKIL</sequence>
<name>A0A0F9G8Q3_9ZZZZ</name>
<dbReference type="EMBL" id="LAZR01018764">
    <property type="protein sequence ID" value="KKL95103.1"/>
    <property type="molecule type" value="Genomic_DNA"/>
</dbReference>
<comment type="caution">
    <text evidence="1">The sequence shown here is derived from an EMBL/GenBank/DDBJ whole genome shotgun (WGS) entry which is preliminary data.</text>
</comment>
<proteinExistence type="predicted"/>